<dbReference type="Pfam" id="PF00550">
    <property type="entry name" value="PP-binding"/>
    <property type="match status" value="1"/>
</dbReference>
<name>A0A0F7JUQ1_9GAMM</name>
<dbReference type="Gene3D" id="1.10.1200.10">
    <property type="entry name" value="ACP-like"/>
    <property type="match status" value="1"/>
</dbReference>
<evidence type="ECO:0000259" key="1">
    <source>
        <dbReference type="PROSITE" id="PS50075"/>
    </source>
</evidence>
<evidence type="ECO:0000313" key="3">
    <source>
        <dbReference type="Proteomes" id="UP000034410"/>
    </source>
</evidence>
<dbReference type="KEGG" id="seds:AAY24_02045"/>
<dbReference type="AlphaFoldDB" id="A0A0F7JUQ1"/>
<reference evidence="2 3" key="1">
    <citation type="journal article" date="2015" name="Genome Announc.">
        <title>Complete Genome Sequence of Sedimenticola thiotaurini Strain SIP-G1, a Polyphosphate- and Polyhydroxyalkanoate-Accumulating Sulfur-Oxidizing Gammaproteobacterium Isolated from Salt Marsh Sediments.</title>
        <authorList>
            <person name="Flood B.E."/>
            <person name="Jones D.S."/>
            <person name="Bailey J.V."/>
        </authorList>
    </citation>
    <scope>NUCLEOTIDE SEQUENCE [LARGE SCALE GENOMIC DNA]</scope>
    <source>
        <strain evidence="2 3">SIP-G1</strain>
    </source>
</reference>
<dbReference type="InterPro" id="IPR036736">
    <property type="entry name" value="ACP-like_sf"/>
</dbReference>
<dbReference type="EMBL" id="CP011412">
    <property type="protein sequence ID" value="AKH19327.1"/>
    <property type="molecule type" value="Genomic_DNA"/>
</dbReference>
<protein>
    <submittedName>
        <fullName evidence="2">Histidine kinase</fullName>
    </submittedName>
</protein>
<feature type="domain" description="Carrier" evidence="1">
    <location>
        <begin position="3"/>
        <end position="77"/>
    </location>
</feature>
<dbReference type="InterPro" id="IPR009081">
    <property type="entry name" value="PP-bd_ACP"/>
</dbReference>
<keyword evidence="2" id="KW-0418">Kinase</keyword>
<dbReference type="OrthoDB" id="7063706at2"/>
<evidence type="ECO:0000313" key="2">
    <source>
        <dbReference type="EMBL" id="AKH19327.1"/>
    </source>
</evidence>
<proteinExistence type="predicted"/>
<sequence length="83" mass="9007">MALDIETIVKTAIANQKMIDVDSIALETSLQDLGVTSLDAITIVYEVEEVCDIEVPNDELESLRTVQDIVDGVRSLVSEKGDA</sequence>
<dbReference type="GO" id="GO:0016301">
    <property type="term" value="F:kinase activity"/>
    <property type="evidence" value="ECO:0007669"/>
    <property type="project" value="UniProtKB-KW"/>
</dbReference>
<dbReference type="Proteomes" id="UP000034410">
    <property type="component" value="Chromosome"/>
</dbReference>
<keyword evidence="2" id="KW-0808">Transferase</keyword>
<dbReference type="SUPFAM" id="SSF47336">
    <property type="entry name" value="ACP-like"/>
    <property type="match status" value="1"/>
</dbReference>
<accession>A0A0F7JUQ1</accession>
<organism evidence="2 3">
    <name type="scientific">Sedimenticola thiotaurini</name>
    <dbReference type="NCBI Taxonomy" id="1543721"/>
    <lineage>
        <taxon>Bacteria</taxon>
        <taxon>Pseudomonadati</taxon>
        <taxon>Pseudomonadota</taxon>
        <taxon>Gammaproteobacteria</taxon>
        <taxon>Chromatiales</taxon>
        <taxon>Sedimenticolaceae</taxon>
        <taxon>Sedimenticola</taxon>
    </lineage>
</organism>
<dbReference type="PROSITE" id="PS50075">
    <property type="entry name" value="CARRIER"/>
    <property type="match status" value="1"/>
</dbReference>
<keyword evidence="3" id="KW-1185">Reference proteome</keyword>
<gene>
    <name evidence="2" type="ORF">AAY24_02045</name>
</gene>